<organism evidence="5 7">
    <name type="scientific">Pandoraea pnomenusa</name>
    <dbReference type="NCBI Taxonomy" id="93220"/>
    <lineage>
        <taxon>Bacteria</taxon>
        <taxon>Pseudomonadati</taxon>
        <taxon>Pseudomonadota</taxon>
        <taxon>Betaproteobacteria</taxon>
        <taxon>Burkholderiales</taxon>
        <taxon>Burkholderiaceae</taxon>
        <taxon>Pandoraea</taxon>
    </lineage>
</organism>
<dbReference type="CDD" id="cd13603">
    <property type="entry name" value="PBP2_TRAP_Siap_TeaA_like"/>
    <property type="match status" value="1"/>
</dbReference>
<evidence type="ECO:0000313" key="6">
    <source>
        <dbReference type="EMBL" id="VVE66747.1"/>
    </source>
</evidence>
<evidence type="ECO:0000313" key="8">
    <source>
        <dbReference type="Proteomes" id="UP000361468"/>
    </source>
</evidence>
<dbReference type="AlphaFoldDB" id="A0A378YWA7"/>
<dbReference type="PIRSF" id="PIRSF006470">
    <property type="entry name" value="DctB"/>
    <property type="match status" value="1"/>
</dbReference>
<dbReference type="NCBIfam" id="NF037995">
    <property type="entry name" value="TRAP_S1"/>
    <property type="match status" value="1"/>
</dbReference>
<evidence type="ECO:0000256" key="2">
    <source>
        <dbReference type="ARBA" id="ARBA00009023"/>
    </source>
</evidence>
<dbReference type="Proteomes" id="UP000361468">
    <property type="component" value="Unassembled WGS sequence"/>
</dbReference>
<dbReference type="Pfam" id="PF03480">
    <property type="entry name" value="DctP"/>
    <property type="match status" value="1"/>
</dbReference>
<dbReference type="EMBL" id="UGSG01000001">
    <property type="protein sequence ID" value="SUA80837.1"/>
    <property type="molecule type" value="Genomic_DNA"/>
</dbReference>
<keyword evidence="3" id="KW-0813">Transport</keyword>
<dbReference type="PANTHER" id="PTHR33376:SF4">
    <property type="entry name" value="SIALIC ACID-BINDING PERIPLASMIC PROTEIN SIAP"/>
    <property type="match status" value="1"/>
</dbReference>
<keyword evidence="8" id="KW-1185">Reference proteome</keyword>
<dbReference type="PROSITE" id="PS51318">
    <property type="entry name" value="TAT"/>
    <property type="match status" value="1"/>
</dbReference>
<dbReference type="OrthoDB" id="9794826at2"/>
<name>A0A378YWA7_9BURK</name>
<dbReference type="KEGG" id="ppno:DA70_10995"/>
<dbReference type="InterPro" id="IPR004682">
    <property type="entry name" value="TRAP_DctP"/>
</dbReference>
<keyword evidence="4" id="KW-0732">Signal</keyword>
<comment type="subcellular location">
    <subcellularLocation>
        <location evidence="1">Cell envelope</location>
    </subcellularLocation>
</comment>
<evidence type="ECO:0000256" key="4">
    <source>
        <dbReference type="ARBA" id="ARBA00022729"/>
    </source>
</evidence>
<gene>
    <name evidence="5" type="primary">siaP_2</name>
    <name evidence="5" type="ORF">NCTC13160_03955</name>
    <name evidence="6" type="ORF">PPN31119_02379</name>
</gene>
<evidence type="ECO:0000313" key="5">
    <source>
        <dbReference type="EMBL" id="SUA80837.1"/>
    </source>
</evidence>
<dbReference type="KEGG" id="ppnm:LV28_20055"/>
<dbReference type="PANTHER" id="PTHR33376">
    <property type="match status" value="1"/>
</dbReference>
<dbReference type="InterPro" id="IPR018389">
    <property type="entry name" value="DctP_fam"/>
</dbReference>
<evidence type="ECO:0000256" key="3">
    <source>
        <dbReference type="ARBA" id="ARBA00022448"/>
    </source>
</evidence>
<protein>
    <submittedName>
        <fullName evidence="6">ABC transporter substrate-binding protein</fullName>
    </submittedName>
    <submittedName>
        <fullName evidence="5">Neu5Ac-binding protein</fullName>
    </submittedName>
</protein>
<comment type="similarity">
    <text evidence="2">Belongs to the bacterial solute-binding protein 7 family.</text>
</comment>
<sequence>MTSSTSQGRRNVLRALSALPALGVAGVAGVTGVTSIWPRSARAAAPEFVFKYGNNLPVSHPLNVRAQEVAARIATESRGRMELRVFPNNQLGGDTDMLAQVRNGGIDIFNAGTMVIATLAPISAITAVGFAFSNYDQVWRAVDGPLGNSIREAFAKTGLYTFEKMWDNGFRQITTGNKPIATAADLSGMKIRVPVSPMGISLFKSLQASPTSLQFSEVYSALQTRVVDAQENPLAIVQTAKLYEVQKYCALTNHSWDGYHLVVNGRSWRALPDDLKVIVARAFNEAAIKQREDVYKLNTGLQSELSSKGLAFNAAPPETFRAQLQKSGYYAEWQKKFGAQAWALLEATAGKVA</sequence>
<reference evidence="5 7" key="1">
    <citation type="submission" date="2018-06" db="EMBL/GenBank/DDBJ databases">
        <authorList>
            <consortium name="Pathogen Informatics"/>
            <person name="Doyle S."/>
        </authorList>
    </citation>
    <scope>NUCLEOTIDE SEQUENCE [LARGE SCALE GENOMIC DNA]</scope>
    <source>
        <strain evidence="5 7">NCTC13160</strain>
    </source>
</reference>
<dbReference type="GO" id="GO:0055085">
    <property type="term" value="P:transmembrane transport"/>
    <property type="evidence" value="ECO:0007669"/>
    <property type="project" value="InterPro"/>
</dbReference>
<dbReference type="STRING" id="93220.A6P55_16755"/>
<dbReference type="EMBL" id="CABPSO010000006">
    <property type="protein sequence ID" value="VVE66747.1"/>
    <property type="molecule type" value="Genomic_DNA"/>
</dbReference>
<proteinExistence type="inferred from homology"/>
<dbReference type="NCBIfam" id="TIGR00787">
    <property type="entry name" value="dctP"/>
    <property type="match status" value="1"/>
</dbReference>
<dbReference type="KEGG" id="prb:X636_15625"/>
<accession>A0A378YWA7</accession>
<dbReference type="Gene3D" id="3.40.190.170">
    <property type="entry name" value="Bacterial extracellular solute-binding protein, family 7"/>
    <property type="match status" value="1"/>
</dbReference>
<dbReference type="GeneID" id="57197532"/>
<dbReference type="Proteomes" id="UP000254573">
    <property type="component" value="Unassembled WGS sequence"/>
</dbReference>
<dbReference type="InterPro" id="IPR006311">
    <property type="entry name" value="TAT_signal"/>
</dbReference>
<dbReference type="GO" id="GO:0030288">
    <property type="term" value="C:outer membrane-bounded periplasmic space"/>
    <property type="evidence" value="ECO:0007669"/>
    <property type="project" value="InterPro"/>
</dbReference>
<evidence type="ECO:0000313" key="7">
    <source>
        <dbReference type="Proteomes" id="UP000254573"/>
    </source>
</evidence>
<evidence type="ECO:0000256" key="1">
    <source>
        <dbReference type="ARBA" id="ARBA00004196"/>
    </source>
</evidence>
<reference evidence="6 8" key="2">
    <citation type="submission" date="2019-08" db="EMBL/GenBank/DDBJ databases">
        <authorList>
            <person name="Peeters C."/>
        </authorList>
    </citation>
    <scope>NUCLEOTIDE SEQUENCE [LARGE SCALE GENOMIC DNA]</scope>
    <source>
        <strain evidence="6 8">LMG 31119</strain>
    </source>
</reference>
<dbReference type="InterPro" id="IPR038404">
    <property type="entry name" value="TRAP_DctP_sf"/>
</dbReference>
<dbReference type="RefSeq" id="WP_023597294.1">
    <property type="nucleotide sequence ID" value="NC_023018.2"/>
</dbReference>